<dbReference type="AlphaFoldDB" id="A0A077X327"/>
<dbReference type="Pfam" id="PF19189">
    <property type="entry name" value="Mtf2"/>
    <property type="match status" value="1"/>
</dbReference>
<dbReference type="PANTHER" id="PTHR39468">
    <property type="entry name" value="CHROMOSOME 7, WHOLE GENOME SHOTGUN SEQUENCE"/>
    <property type="match status" value="1"/>
</dbReference>
<name>A0A077X327_9FUNG</name>
<evidence type="ECO:0000256" key="1">
    <source>
        <dbReference type="SAM" id="MobiDB-lite"/>
    </source>
</evidence>
<organism evidence="3">
    <name type="scientific">Lichtheimia ramosa</name>
    <dbReference type="NCBI Taxonomy" id="688394"/>
    <lineage>
        <taxon>Eukaryota</taxon>
        <taxon>Fungi</taxon>
        <taxon>Fungi incertae sedis</taxon>
        <taxon>Mucoromycota</taxon>
        <taxon>Mucoromycotina</taxon>
        <taxon>Mucoromycetes</taxon>
        <taxon>Mucorales</taxon>
        <taxon>Lichtheimiaceae</taxon>
        <taxon>Lichtheimia</taxon>
    </lineage>
</organism>
<dbReference type="InterPro" id="IPR043837">
    <property type="entry name" value="Mtf2-like_C"/>
</dbReference>
<dbReference type="InterPro" id="IPR040009">
    <property type="entry name" value="Mtf2/C5D6.12-like"/>
</dbReference>
<dbReference type="PANTHER" id="PTHR39468:SF1">
    <property type="entry name" value="MTF2-LIKE C-TERMINAL DOMAIN-CONTAINING PROTEIN"/>
    <property type="match status" value="1"/>
</dbReference>
<feature type="compositionally biased region" description="Low complexity" evidence="1">
    <location>
        <begin position="61"/>
        <end position="74"/>
    </location>
</feature>
<proteinExistence type="predicted"/>
<feature type="compositionally biased region" description="Low complexity" evidence="1">
    <location>
        <begin position="98"/>
        <end position="110"/>
    </location>
</feature>
<reference evidence="3" key="1">
    <citation type="journal article" date="2014" name="Genome Announc.">
        <title>De novo whole-genome sequence and genome annotation of Lichtheimia ramosa.</title>
        <authorList>
            <person name="Linde J."/>
            <person name="Schwartze V."/>
            <person name="Binder U."/>
            <person name="Lass-Florl C."/>
            <person name="Voigt K."/>
            <person name="Horn F."/>
        </authorList>
    </citation>
    <scope>NUCLEOTIDE SEQUENCE</scope>
    <source>
        <strain evidence="3">JMRC FSU:6197</strain>
    </source>
</reference>
<feature type="domain" description="Mtf2-like C-terminal" evidence="2">
    <location>
        <begin position="186"/>
        <end position="347"/>
    </location>
</feature>
<feature type="region of interest" description="Disordered" evidence="1">
    <location>
        <begin position="90"/>
        <end position="117"/>
    </location>
</feature>
<dbReference type="EMBL" id="LK023385">
    <property type="protein sequence ID" value="CDS13874.1"/>
    <property type="molecule type" value="Genomic_DNA"/>
</dbReference>
<accession>A0A077X327</accession>
<evidence type="ECO:0000259" key="2">
    <source>
        <dbReference type="Pfam" id="PF19189"/>
    </source>
</evidence>
<dbReference type="OrthoDB" id="2444174at2759"/>
<protein>
    <recommendedName>
        <fullName evidence="2">Mtf2-like C-terminal domain-containing protein</fullName>
    </recommendedName>
</protein>
<dbReference type="GO" id="GO:0005739">
    <property type="term" value="C:mitochondrion"/>
    <property type="evidence" value="ECO:0007669"/>
    <property type="project" value="InterPro"/>
</dbReference>
<feature type="region of interest" description="Disordered" evidence="1">
    <location>
        <begin position="50"/>
        <end position="77"/>
    </location>
</feature>
<evidence type="ECO:0000313" key="3">
    <source>
        <dbReference type="EMBL" id="CDS13874.1"/>
    </source>
</evidence>
<gene>
    <name evidence="3" type="ORF">LRAMOSA06048</name>
</gene>
<sequence length="350" mass="40116">MIPRVIQRTATHITRSSRSQFPLTCYRCNHSNTFQSEPDPEQEDLLSKILDYKPPTPPTTPTTHTTSSKSKFSSQETRDFGKLLDALWSESDSKGTAQQQQQQQQQQRTSSSKRIKRIHSSIEKQLLDMVLRQSKPHKAKAPLPRSSLAAFYKGEEKNQSLPTPTLSVKSDVTLDRDEESTVIGSILDCTTTESLVQCIKDQLEKYNKVDEKGYPRPLPYYYDRFIERAINHASMTLKEPYLAVAIFEQVKATSIESYVSGCTTSVYNELLSVRWKAWRDIHGMMTLVEEMMSKGISYDGNTRRIIQMVANEVETEMDLDKEKHGFVWSMDERRSVNIMKALVSKWSIKG</sequence>